<organism evidence="2 3">
    <name type="scientific">Granulosicoccus antarcticus IMCC3135</name>
    <dbReference type="NCBI Taxonomy" id="1192854"/>
    <lineage>
        <taxon>Bacteria</taxon>
        <taxon>Pseudomonadati</taxon>
        <taxon>Pseudomonadota</taxon>
        <taxon>Gammaproteobacteria</taxon>
        <taxon>Chromatiales</taxon>
        <taxon>Granulosicoccaceae</taxon>
        <taxon>Granulosicoccus</taxon>
    </lineage>
</organism>
<proteinExistence type="predicted"/>
<feature type="transmembrane region" description="Helical" evidence="1">
    <location>
        <begin position="133"/>
        <end position="156"/>
    </location>
</feature>
<feature type="transmembrane region" description="Helical" evidence="1">
    <location>
        <begin position="29"/>
        <end position="52"/>
    </location>
</feature>
<protein>
    <recommendedName>
        <fullName evidence="4">DUF2214 domain-containing protein</fullName>
    </recommendedName>
</protein>
<evidence type="ECO:0000256" key="1">
    <source>
        <dbReference type="SAM" id="Phobius"/>
    </source>
</evidence>
<sequence>METIIELLSNSALNQFITSHSWVWPTLEMFHFLGLCLLLGSLLIVDLSVIGFAPNISLRLVDKFIIATLIGFAINLITGALFVVGDPGRYFINIAFRIKILFIIIAGLNALYFTFKVRPKIQAGANNFSDLSLNAKLSTGLSLCLWTSIIVLGRFIPYVEDL</sequence>
<feature type="transmembrane region" description="Helical" evidence="1">
    <location>
        <begin position="64"/>
        <end position="84"/>
    </location>
</feature>
<feature type="transmembrane region" description="Helical" evidence="1">
    <location>
        <begin position="90"/>
        <end position="112"/>
    </location>
</feature>
<dbReference type="EMBL" id="CP018632">
    <property type="protein sequence ID" value="ASJ72619.1"/>
    <property type="molecule type" value="Genomic_DNA"/>
</dbReference>
<gene>
    <name evidence="2" type="ORF">IMCC3135_12655</name>
</gene>
<dbReference type="OrthoDB" id="118399at2"/>
<dbReference type="KEGG" id="gai:IMCC3135_12655"/>
<dbReference type="Proteomes" id="UP000250079">
    <property type="component" value="Chromosome"/>
</dbReference>
<name>A0A2Z2NN19_9GAMM</name>
<evidence type="ECO:0000313" key="2">
    <source>
        <dbReference type="EMBL" id="ASJ72619.1"/>
    </source>
</evidence>
<reference evidence="2 3" key="1">
    <citation type="submission" date="2016-12" db="EMBL/GenBank/DDBJ databases">
        <authorList>
            <person name="Song W.-J."/>
            <person name="Kurnit D.M."/>
        </authorList>
    </citation>
    <scope>NUCLEOTIDE SEQUENCE [LARGE SCALE GENOMIC DNA]</scope>
    <source>
        <strain evidence="2 3">IMCC3135</strain>
    </source>
</reference>
<dbReference type="AlphaFoldDB" id="A0A2Z2NN19"/>
<keyword evidence="1" id="KW-0472">Membrane</keyword>
<evidence type="ECO:0008006" key="4">
    <source>
        <dbReference type="Google" id="ProtNLM"/>
    </source>
</evidence>
<evidence type="ECO:0000313" key="3">
    <source>
        <dbReference type="Proteomes" id="UP000250079"/>
    </source>
</evidence>
<dbReference type="RefSeq" id="WP_088917916.1">
    <property type="nucleotide sequence ID" value="NZ_CP018632.1"/>
</dbReference>
<keyword evidence="1" id="KW-0812">Transmembrane</keyword>
<keyword evidence="3" id="KW-1185">Reference proteome</keyword>
<accession>A0A2Z2NN19</accession>
<keyword evidence="1" id="KW-1133">Transmembrane helix</keyword>